<feature type="chain" id="PRO_5036453123" evidence="1">
    <location>
        <begin position="19"/>
        <end position="489"/>
    </location>
</feature>
<dbReference type="EnsemblMetazoa" id="G5035.4">
    <property type="protein sequence ID" value="G5035.4:cds"/>
    <property type="gene ID" value="G5035"/>
</dbReference>
<sequence>MIGTVLFGLCLILADVVGRDPIICNESQCISCHHCNHHPCPPRTKLTCYIIAKRGGGGDKGNHNGDSNCACQPEDYCDGFYSCHNWPCPNSGFIPQCNKWNHTCTCVHRDETCSGRDVSTCKITNCISQEKLYCDHGFCSCKSLNYCKQDNADCANHSCNADLGESPFCNVTQCQCAVVVDTCQGSDTSTCRHLNCNGEFMHQICNNGVCQCQLNPSCSSAVECTETNTAMQIGTITLECKSQYGIYTDCKNGRCQCFQNSSSTTTAPSTLTVPTTTAATRDIITQQQTPSVTIDPSSPAEVLTVQPITNAPIDPNACASRMDCNQQNTNATFLAINMPCPVDHIDCVNNKCFCSIDKITTTPKPTTTTLAARSISCHQCGDPDANLPCDLRTVYTGQPSQCSTGSYCMTDVVQGSDGTVAIYKRCVDELTCRNEWMAQSSDQDRCLRYAEGAVPGQYTCHYCCTVDGCNSNIVPEAKTFYSTSSSINN</sequence>
<name>A0A8W8N2L0_MAGGI</name>
<keyword evidence="1" id="KW-0732">Signal</keyword>
<reference evidence="2" key="1">
    <citation type="submission" date="2022-08" db="UniProtKB">
        <authorList>
            <consortium name="EnsemblMetazoa"/>
        </authorList>
    </citation>
    <scope>IDENTIFICATION</scope>
    <source>
        <strain evidence="2">05x7-T-G4-1.051#20</strain>
    </source>
</reference>
<proteinExistence type="predicted"/>
<evidence type="ECO:0000256" key="1">
    <source>
        <dbReference type="SAM" id="SignalP"/>
    </source>
</evidence>
<organism evidence="2 3">
    <name type="scientific">Magallana gigas</name>
    <name type="common">Pacific oyster</name>
    <name type="synonym">Crassostrea gigas</name>
    <dbReference type="NCBI Taxonomy" id="29159"/>
    <lineage>
        <taxon>Eukaryota</taxon>
        <taxon>Metazoa</taxon>
        <taxon>Spiralia</taxon>
        <taxon>Lophotrochozoa</taxon>
        <taxon>Mollusca</taxon>
        <taxon>Bivalvia</taxon>
        <taxon>Autobranchia</taxon>
        <taxon>Pteriomorphia</taxon>
        <taxon>Ostreida</taxon>
        <taxon>Ostreoidea</taxon>
        <taxon>Ostreidae</taxon>
        <taxon>Magallana</taxon>
    </lineage>
</organism>
<keyword evidence="3" id="KW-1185">Reference proteome</keyword>
<dbReference type="Proteomes" id="UP000005408">
    <property type="component" value="Unassembled WGS sequence"/>
</dbReference>
<evidence type="ECO:0000313" key="2">
    <source>
        <dbReference type="EnsemblMetazoa" id="G5035.4:cds"/>
    </source>
</evidence>
<feature type="signal peptide" evidence="1">
    <location>
        <begin position="1"/>
        <end position="18"/>
    </location>
</feature>
<accession>A0A8W8N2L0</accession>
<evidence type="ECO:0000313" key="3">
    <source>
        <dbReference type="Proteomes" id="UP000005408"/>
    </source>
</evidence>
<dbReference type="AlphaFoldDB" id="A0A8W8N2L0"/>
<protein>
    <submittedName>
        <fullName evidence="2">Uncharacterized protein</fullName>
    </submittedName>
</protein>